<dbReference type="OrthoDB" id="355158at2"/>
<dbReference type="Pfam" id="PF04860">
    <property type="entry name" value="Phage_portal"/>
    <property type="match status" value="1"/>
</dbReference>
<gene>
    <name evidence="2" type="ORF">EXM22_01970</name>
</gene>
<dbReference type="InterPro" id="IPR006427">
    <property type="entry name" value="Portal_HK97"/>
</dbReference>
<evidence type="ECO:0000313" key="3">
    <source>
        <dbReference type="Proteomes" id="UP000324209"/>
    </source>
</evidence>
<evidence type="ECO:0000313" key="2">
    <source>
        <dbReference type="EMBL" id="QEN06817.1"/>
    </source>
</evidence>
<feature type="compositionally biased region" description="Basic and acidic residues" evidence="1">
    <location>
        <begin position="392"/>
        <end position="401"/>
    </location>
</feature>
<feature type="compositionally biased region" description="Polar residues" evidence="1">
    <location>
        <begin position="416"/>
        <end position="426"/>
    </location>
</feature>
<dbReference type="AlphaFoldDB" id="A0A5C1QH52"/>
<dbReference type="KEGG" id="ock:EXM22_01970"/>
<sequence>MSGSRWGRNLRKIFKVLSFSEFMGLDNPFEREPSETVTDPYRSHSWVNICISILIRNIGRAPFLITMNGKEVSSGLIFNLFRDVNPGMNRCDLWKETAAWWFLEGEAFWFFGDEYSAGIPREIYVLNPRKMRAWVEYGKVIRWFYATDQGEIPILPDELIHFRDWNPWNPHRGVTPLIALSDEILQDIRSNKSISKLLKNNAVPEGILKTDQILREEEADRLEKRWESSYGRNRKARSIAVLGKGTSFQSLTVTPAALKSFDLKRWNLYTLLSRYGIPPRVANIQDSKSSLSGSDTASQHSAFWKYTIIPLLKNFEQILETQFFVRFGLKERGSFDLSSIPELQESADEKSQRDIREIEAGLKTINDVLAERGLPPKPWGDKWHQNPQKNKKNADSFESKDQNPQFKGKWGGKCPSNEQQFTEDIL</sequence>
<dbReference type="NCBIfam" id="TIGR01537">
    <property type="entry name" value="portal_HK97"/>
    <property type="match status" value="1"/>
</dbReference>
<dbReference type="Proteomes" id="UP000324209">
    <property type="component" value="Chromosome"/>
</dbReference>
<evidence type="ECO:0000256" key="1">
    <source>
        <dbReference type="SAM" id="MobiDB-lite"/>
    </source>
</evidence>
<accession>A0A5C1QH52</accession>
<keyword evidence="3" id="KW-1185">Reference proteome</keyword>
<dbReference type="EMBL" id="CP036150">
    <property type="protein sequence ID" value="QEN06817.1"/>
    <property type="molecule type" value="Genomic_DNA"/>
</dbReference>
<proteinExistence type="predicted"/>
<feature type="region of interest" description="Disordered" evidence="1">
    <location>
        <begin position="374"/>
        <end position="426"/>
    </location>
</feature>
<organism evidence="2 3">
    <name type="scientific">Oceanispirochaeta crateris</name>
    <dbReference type="NCBI Taxonomy" id="2518645"/>
    <lineage>
        <taxon>Bacteria</taxon>
        <taxon>Pseudomonadati</taxon>
        <taxon>Spirochaetota</taxon>
        <taxon>Spirochaetia</taxon>
        <taxon>Spirochaetales</taxon>
        <taxon>Spirochaetaceae</taxon>
        <taxon>Oceanispirochaeta</taxon>
    </lineage>
</organism>
<name>A0A5C1QH52_9SPIO</name>
<reference evidence="2 3" key="1">
    <citation type="submission" date="2019-02" db="EMBL/GenBank/DDBJ databases">
        <title>Complete Genome Sequence and Methylome Analysis of free living Spirochaetas.</title>
        <authorList>
            <person name="Fomenkov A."/>
            <person name="Dubinina G."/>
            <person name="Leshcheva N."/>
            <person name="Mikheeva N."/>
            <person name="Grabovich M."/>
            <person name="Vincze T."/>
            <person name="Roberts R.J."/>
        </authorList>
    </citation>
    <scope>NUCLEOTIDE SEQUENCE [LARGE SCALE GENOMIC DNA]</scope>
    <source>
        <strain evidence="2 3">K2</strain>
    </source>
</reference>
<dbReference type="RefSeq" id="WP_149484900.1">
    <property type="nucleotide sequence ID" value="NZ_CP036150.1"/>
</dbReference>
<dbReference type="InterPro" id="IPR006944">
    <property type="entry name" value="Phage/GTA_portal"/>
</dbReference>
<protein>
    <submittedName>
        <fullName evidence="2">Phage portal protein</fullName>
    </submittedName>
</protein>